<proteinExistence type="predicted"/>
<sequence length="302" mass="33952">MVGRDLLKTNLGWTVGNGESIPAWSEPWLDLQTQRRPTGPATELTQNITVADLLLPEKREWDMEKVHLIFPHEAETILRIKPSLSGAPDKLVWLGSPSGIAQGPLAPWILWQIWISRNTLVFNKRIISAEETLSKAIAAAREWQVNQKKETQTRCHQPPPAPTIPRGCYMLQTDAAWDERTKKAGLGWTLFSPERSYNSSEIADCTNSPLVAESLALRQALRYCRNLEIKEIRCQSDSTQLVKAIKEGNSNMEIYGTVADILFMVECFDFISFEWLSREKNSIADSLAKNILVGEVCVMASA</sequence>
<accession>A0A8S9NAI8</accession>
<dbReference type="InterPro" id="IPR002156">
    <property type="entry name" value="RNaseH_domain"/>
</dbReference>
<dbReference type="GO" id="GO:0004523">
    <property type="term" value="F:RNA-DNA hybrid ribonuclease activity"/>
    <property type="evidence" value="ECO:0007669"/>
    <property type="project" value="InterPro"/>
</dbReference>
<feature type="domain" description="RNase H type-1" evidence="1">
    <location>
        <begin position="173"/>
        <end position="289"/>
    </location>
</feature>
<dbReference type="InterPro" id="IPR012337">
    <property type="entry name" value="RNaseH-like_sf"/>
</dbReference>
<dbReference type="InterPro" id="IPR052929">
    <property type="entry name" value="RNase_H-like_EbsB-rel"/>
</dbReference>
<dbReference type="AlphaFoldDB" id="A0A8S9NAI8"/>
<dbReference type="SUPFAM" id="SSF53098">
    <property type="entry name" value="Ribonuclease H-like"/>
    <property type="match status" value="1"/>
</dbReference>
<dbReference type="InterPro" id="IPR036397">
    <property type="entry name" value="RNaseH_sf"/>
</dbReference>
<evidence type="ECO:0000259" key="1">
    <source>
        <dbReference type="Pfam" id="PF13456"/>
    </source>
</evidence>
<protein>
    <recommendedName>
        <fullName evidence="1">RNase H type-1 domain-containing protein</fullName>
    </recommendedName>
</protein>
<dbReference type="PANTHER" id="PTHR47074">
    <property type="entry name" value="BNAC02G40300D PROTEIN"/>
    <property type="match status" value="1"/>
</dbReference>
<dbReference type="Proteomes" id="UP000712600">
    <property type="component" value="Unassembled WGS sequence"/>
</dbReference>
<comment type="caution">
    <text evidence="2">The sequence shown here is derived from an EMBL/GenBank/DDBJ whole genome shotgun (WGS) entry which is preliminary data.</text>
</comment>
<reference evidence="2" key="1">
    <citation type="submission" date="2019-12" db="EMBL/GenBank/DDBJ databases">
        <title>Genome sequencing and annotation of Brassica cretica.</title>
        <authorList>
            <person name="Studholme D.J."/>
            <person name="Sarris P."/>
        </authorList>
    </citation>
    <scope>NUCLEOTIDE SEQUENCE</scope>
    <source>
        <strain evidence="2">PFS-109/04</strain>
        <tissue evidence="2">Leaf</tissue>
    </source>
</reference>
<gene>
    <name evidence="2" type="ORF">F2Q69_00044552</name>
</gene>
<dbReference type="Pfam" id="PF13456">
    <property type="entry name" value="RVT_3"/>
    <property type="match status" value="1"/>
</dbReference>
<dbReference type="PANTHER" id="PTHR47074:SF11">
    <property type="entry name" value="REVERSE TRANSCRIPTASE-LIKE PROTEIN"/>
    <property type="match status" value="1"/>
</dbReference>
<name>A0A8S9NAI8_BRACR</name>
<dbReference type="GO" id="GO:0003676">
    <property type="term" value="F:nucleic acid binding"/>
    <property type="evidence" value="ECO:0007669"/>
    <property type="project" value="InterPro"/>
</dbReference>
<organism evidence="2 3">
    <name type="scientific">Brassica cretica</name>
    <name type="common">Mustard</name>
    <dbReference type="NCBI Taxonomy" id="69181"/>
    <lineage>
        <taxon>Eukaryota</taxon>
        <taxon>Viridiplantae</taxon>
        <taxon>Streptophyta</taxon>
        <taxon>Embryophyta</taxon>
        <taxon>Tracheophyta</taxon>
        <taxon>Spermatophyta</taxon>
        <taxon>Magnoliopsida</taxon>
        <taxon>eudicotyledons</taxon>
        <taxon>Gunneridae</taxon>
        <taxon>Pentapetalae</taxon>
        <taxon>rosids</taxon>
        <taxon>malvids</taxon>
        <taxon>Brassicales</taxon>
        <taxon>Brassicaceae</taxon>
        <taxon>Brassiceae</taxon>
        <taxon>Brassica</taxon>
    </lineage>
</organism>
<dbReference type="EMBL" id="QGKX02001621">
    <property type="protein sequence ID" value="KAF3500675.1"/>
    <property type="molecule type" value="Genomic_DNA"/>
</dbReference>
<evidence type="ECO:0000313" key="2">
    <source>
        <dbReference type="EMBL" id="KAF3500675.1"/>
    </source>
</evidence>
<dbReference type="Gene3D" id="3.30.420.10">
    <property type="entry name" value="Ribonuclease H-like superfamily/Ribonuclease H"/>
    <property type="match status" value="1"/>
</dbReference>
<evidence type="ECO:0000313" key="3">
    <source>
        <dbReference type="Proteomes" id="UP000712600"/>
    </source>
</evidence>